<dbReference type="InterPro" id="IPR036390">
    <property type="entry name" value="WH_DNA-bd_sf"/>
</dbReference>
<evidence type="ECO:0000256" key="1">
    <source>
        <dbReference type="ARBA" id="ARBA00009437"/>
    </source>
</evidence>
<comment type="similarity">
    <text evidence="1">Belongs to the LysR transcriptional regulatory family.</text>
</comment>
<keyword evidence="4" id="KW-0804">Transcription</keyword>
<dbReference type="GO" id="GO:0032993">
    <property type="term" value="C:protein-DNA complex"/>
    <property type="evidence" value="ECO:0007669"/>
    <property type="project" value="TreeGrafter"/>
</dbReference>
<evidence type="ECO:0000256" key="3">
    <source>
        <dbReference type="ARBA" id="ARBA00023125"/>
    </source>
</evidence>
<dbReference type="EMBL" id="CP031165">
    <property type="protein sequence ID" value="AXV09009.1"/>
    <property type="molecule type" value="Genomic_DNA"/>
</dbReference>
<dbReference type="Pfam" id="PF03466">
    <property type="entry name" value="LysR_substrate"/>
    <property type="match status" value="1"/>
</dbReference>
<name>A0A346Y3G2_9ACTN</name>
<dbReference type="Gene3D" id="3.40.190.10">
    <property type="entry name" value="Periplasmic binding protein-like II"/>
    <property type="match status" value="2"/>
</dbReference>
<keyword evidence="2" id="KW-0805">Transcription regulation</keyword>
<dbReference type="PANTHER" id="PTHR30346:SF0">
    <property type="entry name" value="HCA OPERON TRANSCRIPTIONAL ACTIVATOR HCAR"/>
    <property type="match status" value="1"/>
</dbReference>
<keyword evidence="3" id="KW-0238">DNA-binding</keyword>
<evidence type="ECO:0000256" key="2">
    <source>
        <dbReference type="ARBA" id="ARBA00023015"/>
    </source>
</evidence>
<organism evidence="6 7">
    <name type="scientific">Euzebya pacifica</name>
    <dbReference type="NCBI Taxonomy" id="1608957"/>
    <lineage>
        <taxon>Bacteria</taxon>
        <taxon>Bacillati</taxon>
        <taxon>Actinomycetota</taxon>
        <taxon>Nitriliruptoria</taxon>
        <taxon>Euzebyales</taxon>
    </lineage>
</organism>
<protein>
    <submittedName>
        <fullName evidence="6">Aromatic hydrocarbon utilization transcriptional regulator CatR (LysR family)</fullName>
    </submittedName>
</protein>
<proteinExistence type="inferred from homology"/>
<dbReference type="PRINTS" id="PR00039">
    <property type="entry name" value="HTHLYSR"/>
</dbReference>
<dbReference type="InterPro" id="IPR005119">
    <property type="entry name" value="LysR_subst-bd"/>
</dbReference>
<evidence type="ECO:0000313" key="6">
    <source>
        <dbReference type="EMBL" id="AXV09009.1"/>
    </source>
</evidence>
<dbReference type="FunFam" id="1.10.10.10:FF:000001">
    <property type="entry name" value="LysR family transcriptional regulator"/>
    <property type="match status" value="1"/>
</dbReference>
<evidence type="ECO:0000256" key="4">
    <source>
        <dbReference type="ARBA" id="ARBA00023163"/>
    </source>
</evidence>
<accession>A0A346Y3G2</accession>
<dbReference type="GO" id="GO:0003700">
    <property type="term" value="F:DNA-binding transcription factor activity"/>
    <property type="evidence" value="ECO:0007669"/>
    <property type="project" value="InterPro"/>
</dbReference>
<dbReference type="InterPro" id="IPR036388">
    <property type="entry name" value="WH-like_DNA-bd_sf"/>
</dbReference>
<reference evidence="6 7" key="1">
    <citation type="submission" date="2018-09" db="EMBL/GenBank/DDBJ databases">
        <title>Complete genome sequence of Euzebya sp. DY32-46 isolated from seawater of Pacific Ocean.</title>
        <authorList>
            <person name="Xu L."/>
            <person name="Wu Y.-H."/>
            <person name="Xu X.-W."/>
        </authorList>
    </citation>
    <scope>NUCLEOTIDE SEQUENCE [LARGE SCALE GENOMIC DNA]</scope>
    <source>
        <strain evidence="6 7">DY32-46</strain>
    </source>
</reference>
<dbReference type="InterPro" id="IPR000847">
    <property type="entry name" value="LysR_HTH_N"/>
</dbReference>
<dbReference type="Proteomes" id="UP000264006">
    <property type="component" value="Chromosome"/>
</dbReference>
<dbReference type="Gene3D" id="1.10.10.10">
    <property type="entry name" value="Winged helix-like DNA-binding domain superfamily/Winged helix DNA-binding domain"/>
    <property type="match status" value="1"/>
</dbReference>
<dbReference type="Pfam" id="PF00126">
    <property type="entry name" value="HTH_1"/>
    <property type="match status" value="1"/>
</dbReference>
<dbReference type="PROSITE" id="PS50931">
    <property type="entry name" value="HTH_LYSR"/>
    <property type="match status" value="1"/>
</dbReference>
<dbReference type="RefSeq" id="WP_164710870.1">
    <property type="nucleotide sequence ID" value="NZ_CP031165.1"/>
</dbReference>
<feature type="domain" description="HTH lysR-type" evidence="5">
    <location>
        <begin position="3"/>
        <end position="60"/>
    </location>
</feature>
<gene>
    <name evidence="6" type="ORF">DVS28_a4343</name>
</gene>
<evidence type="ECO:0000259" key="5">
    <source>
        <dbReference type="PROSITE" id="PS50931"/>
    </source>
</evidence>
<dbReference type="KEGG" id="euz:DVS28_a4343"/>
<dbReference type="SUPFAM" id="SSF46785">
    <property type="entry name" value="Winged helix' DNA-binding domain"/>
    <property type="match status" value="1"/>
</dbReference>
<dbReference type="GO" id="GO:0003677">
    <property type="term" value="F:DNA binding"/>
    <property type="evidence" value="ECO:0007669"/>
    <property type="project" value="UniProtKB-KW"/>
</dbReference>
<evidence type="ECO:0000313" key="7">
    <source>
        <dbReference type="Proteomes" id="UP000264006"/>
    </source>
</evidence>
<keyword evidence="7" id="KW-1185">Reference proteome</keyword>
<dbReference type="SUPFAM" id="SSF53850">
    <property type="entry name" value="Periplasmic binding protein-like II"/>
    <property type="match status" value="1"/>
</dbReference>
<sequence length="298" mass="31658">MLPDTRQLECFVAVAEEGHIGRAAARLHLTQPPLTRRIKRLERDLDVELFVREPSGVRLTAPGEALLVEARRILALTDKAVTLTRRVSAGEEGHLLVGWFGSTVFAHVPQLLGGFARAHPGIDVVLERVPKAEQADALRDGLLHIGFGRLYAEEDGLVVRHLATEPLALAVPAGGPHDGDAPVGIDDLRGVPMVLYPRARPSFADQILRECEEAGFAPEVAHEAGDVVGALSYVALGSAVAIVPRSARNVALPGVVHRPLTGVAGVEFSCLHPEAGRPPALEALLSYLDAVHEGGAEG</sequence>
<dbReference type="AlphaFoldDB" id="A0A346Y3G2"/>
<dbReference type="PANTHER" id="PTHR30346">
    <property type="entry name" value="TRANSCRIPTIONAL DUAL REGULATOR HCAR-RELATED"/>
    <property type="match status" value="1"/>
</dbReference>